<reference evidence="8 9" key="1">
    <citation type="journal article" date="2006" name="J. Virol.">
        <title>Genome of crocodilepox virus.</title>
        <authorList>
            <person name="Afonso C.L."/>
            <person name="Tulman E.R."/>
            <person name="Delhon G."/>
            <person name="Lu Z."/>
            <person name="Viljoen G.J."/>
            <person name="Wallace D.B."/>
            <person name="Kutish G.F."/>
            <person name="Rock D.L."/>
        </authorList>
    </citation>
    <scope>NUCLEOTIDE SEQUENCE [LARGE SCALE GENOMIC DNA]</scope>
    <source>
        <strain evidence="9">Isolate Crocodylus niloticus/Zimbabwe/Ume/2001</strain>
    </source>
</reference>
<dbReference type="Proteomes" id="UP000011300">
    <property type="component" value="Segment"/>
</dbReference>
<dbReference type="RefSeq" id="YP_784258.1">
    <property type="nucleotide sequence ID" value="NC_008030.1"/>
</dbReference>
<evidence type="ECO:0000256" key="4">
    <source>
        <dbReference type="ARBA" id="ARBA00022921"/>
    </source>
</evidence>
<evidence type="ECO:0000256" key="2">
    <source>
        <dbReference type="ARBA" id="ARBA00022692"/>
    </source>
</evidence>
<organismHost>
    <name type="scientific">Crocodylus porosus</name>
    <name type="common">Saltwater crocodile</name>
    <name type="synonym">Estuarine crocodile</name>
    <dbReference type="NCBI Taxonomy" id="8502"/>
</organismHost>
<feature type="transmembrane region" description="Helical" evidence="7">
    <location>
        <begin position="7"/>
        <end position="32"/>
    </location>
</feature>
<keyword evidence="5 7" id="KW-1133">Transmembrane helix</keyword>
<dbReference type="GeneID" id="4363331"/>
<keyword evidence="2 7" id="KW-0812">Transmembrane</keyword>
<keyword evidence="9" id="KW-1185">Reference proteome</keyword>
<name>Q070I3_CPRVZ</name>
<evidence type="ECO:0000256" key="7">
    <source>
        <dbReference type="SAM" id="Phobius"/>
    </source>
</evidence>
<dbReference type="EMBL" id="DQ356948">
    <property type="protein sequence ID" value="ABJ08959.1"/>
    <property type="molecule type" value="Genomic_DNA"/>
</dbReference>
<keyword evidence="6 7" id="KW-0472">Membrane</keyword>
<dbReference type="Pfam" id="PF04713">
    <property type="entry name" value="Pox_I5"/>
    <property type="match status" value="1"/>
</dbReference>
<keyword evidence="4" id="KW-0426">Late protein</keyword>
<organismHost>
    <name type="scientific">Crocodylus johnstoni</name>
    <name type="common">Australian freshwater crocodile</name>
    <dbReference type="NCBI Taxonomy" id="184234"/>
</organismHost>
<proteinExistence type="predicted"/>
<evidence type="ECO:0000256" key="3">
    <source>
        <dbReference type="ARBA" id="ARBA00022844"/>
    </source>
</evidence>
<evidence type="ECO:0000313" key="9">
    <source>
        <dbReference type="Proteomes" id="UP000011300"/>
    </source>
</evidence>
<organismHost>
    <name type="scientific">Crocodylus niloticus</name>
    <name type="common">Nile crocodile</name>
    <name type="synonym">African crocodile</name>
    <dbReference type="NCBI Taxonomy" id="8501"/>
</organismHost>
<dbReference type="InterPro" id="IPR006803">
    <property type="entry name" value="Poxvirus_I5"/>
</dbReference>
<dbReference type="PIRSF" id="PIRSF003768">
    <property type="entry name" value="VAC_I5L"/>
    <property type="match status" value="1"/>
</dbReference>
<protein>
    <submittedName>
        <fullName evidence="8">IMV membrane protein</fullName>
    </submittedName>
</protein>
<evidence type="ECO:0000313" key="8">
    <source>
        <dbReference type="EMBL" id="ABJ08959.1"/>
    </source>
</evidence>
<evidence type="ECO:0000256" key="6">
    <source>
        <dbReference type="ARBA" id="ARBA00023136"/>
    </source>
</evidence>
<accession>Q070I3</accession>
<feature type="transmembrane region" description="Helical" evidence="7">
    <location>
        <begin position="52"/>
        <end position="73"/>
    </location>
</feature>
<organism evidence="8 9">
    <name type="scientific">Nile crocodilepox virus (isolate Crocodylus niloticus/Zimbabwe/Ume/2001)</name>
    <name type="common">CRV</name>
    <dbReference type="NCBI Taxonomy" id="1289473"/>
    <lineage>
        <taxon>Viruses</taxon>
        <taxon>Varidnaviria</taxon>
        <taxon>Bamfordvirae</taxon>
        <taxon>Nucleocytoviricota</taxon>
        <taxon>Pokkesviricetes</taxon>
        <taxon>Chitovirales</taxon>
        <taxon>Poxviridae</taxon>
        <taxon>Chordopoxvirinae</taxon>
        <taxon>Crocodylidpoxvirus</taxon>
        <taxon>Crocodylidpoxvirus nilecrocodilepox</taxon>
        <taxon>Nile crocodilepox virus</taxon>
    </lineage>
</organism>
<dbReference type="KEGG" id="vg:4363331"/>
<dbReference type="GO" id="GO:0055036">
    <property type="term" value="C:virion membrane"/>
    <property type="evidence" value="ECO:0007669"/>
    <property type="project" value="UniProtKB-SubCell"/>
</dbReference>
<evidence type="ECO:0000256" key="5">
    <source>
        <dbReference type="ARBA" id="ARBA00022989"/>
    </source>
</evidence>
<gene>
    <name evidence="8" type="ORF">CRV068</name>
</gene>
<comment type="subcellular location">
    <subcellularLocation>
        <location evidence="1">Virion membrane</location>
        <topology evidence="1">Multi-pass membrane protein</topology>
    </subcellularLocation>
</comment>
<evidence type="ECO:0000256" key="1">
    <source>
        <dbReference type="ARBA" id="ARBA00004385"/>
    </source>
</evidence>
<sequence length="79" mass="8699">MATVSEVFSVIGLTLLMLIMAFAGLILIVRLFKPLYRALMLNYGTTSRVLRVLELVGNLLVLPGSVVLYAAYVRKLKGN</sequence>
<keyword evidence="3" id="KW-0946">Virion</keyword>